<name>M5GDL1_DACPD</name>
<evidence type="ECO:0000256" key="2">
    <source>
        <dbReference type="SAM" id="Phobius"/>
    </source>
</evidence>
<evidence type="ECO:0000313" key="3">
    <source>
        <dbReference type="EMBL" id="EJU02503.1"/>
    </source>
</evidence>
<dbReference type="GeneID" id="63685210"/>
<evidence type="ECO:0000256" key="1">
    <source>
        <dbReference type="SAM" id="MobiDB-lite"/>
    </source>
</evidence>
<keyword evidence="2" id="KW-0472">Membrane</keyword>
<dbReference type="STRING" id="1858805.M5GDL1"/>
<dbReference type="OrthoDB" id="3359616at2759"/>
<dbReference type="EMBL" id="JH795862">
    <property type="protein sequence ID" value="EJU02503.1"/>
    <property type="molecule type" value="Genomic_DNA"/>
</dbReference>
<feature type="compositionally biased region" description="Polar residues" evidence="1">
    <location>
        <begin position="393"/>
        <end position="402"/>
    </location>
</feature>
<feature type="compositionally biased region" description="Polar residues" evidence="1">
    <location>
        <begin position="331"/>
        <end position="347"/>
    </location>
</feature>
<organism evidence="3 4">
    <name type="scientific">Dacryopinax primogenitus (strain DJM 731)</name>
    <name type="common">Brown rot fungus</name>
    <dbReference type="NCBI Taxonomy" id="1858805"/>
    <lineage>
        <taxon>Eukaryota</taxon>
        <taxon>Fungi</taxon>
        <taxon>Dikarya</taxon>
        <taxon>Basidiomycota</taxon>
        <taxon>Agaricomycotina</taxon>
        <taxon>Dacrymycetes</taxon>
        <taxon>Dacrymycetales</taxon>
        <taxon>Dacrymycetaceae</taxon>
        <taxon>Dacryopinax</taxon>
    </lineage>
</organism>
<keyword evidence="2" id="KW-1133">Transmembrane helix</keyword>
<gene>
    <name evidence="3" type="ORF">DACRYDRAFT_116178</name>
</gene>
<dbReference type="Proteomes" id="UP000030653">
    <property type="component" value="Unassembled WGS sequence"/>
</dbReference>
<proteinExistence type="predicted"/>
<accession>M5GDL1</accession>
<feature type="region of interest" description="Disordered" evidence="1">
    <location>
        <begin position="296"/>
        <end position="402"/>
    </location>
</feature>
<dbReference type="HOGENOM" id="CLU_690819_0_0_1"/>
<dbReference type="AlphaFoldDB" id="M5GDL1"/>
<reference evidence="3 4" key="1">
    <citation type="journal article" date="2012" name="Science">
        <title>The Paleozoic origin of enzymatic lignin decomposition reconstructed from 31 fungal genomes.</title>
        <authorList>
            <person name="Floudas D."/>
            <person name="Binder M."/>
            <person name="Riley R."/>
            <person name="Barry K."/>
            <person name="Blanchette R.A."/>
            <person name="Henrissat B."/>
            <person name="Martinez A.T."/>
            <person name="Otillar R."/>
            <person name="Spatafora J.W."/>
            <person name="Yadav J.S."/>
            <person name="Aerts A."/>
            <person name="Benoit I."/>
            <person name="Boyd A."/>
            <person name="Carlson A."/>
            <person name="Copeland A."/>
            <person name="Coutinho P.M."/>
            <person name="de Vries R.P."/>
            <person name="Ferreira P."/>
            <person name="Findley K."/>
            <person name="Foster B."/>
            <person name="Gaskell J."/>
            <person name="Glotzer D."/>
            <person name="Gorecki P."/>
            <person name="Heitman J."/>
            <person name="Hesse C."/>
            <person name="Hori C."/>
            <person name="Igarashi K."/>
            <person name="Jurgens J.A."/>
            <person name="Kallen N."/>
            <person name="Kersten P."/>
            <person name="Kohler A."/>
            <person name="Kuees U."/>
            <person name="Kumar T.K.A."/>
            <person name="Kuo A."/>
            <person name="LaButti K."/>
            <person name="Larrondo L.F."/>
            <person name="Lindquist E."/>
            <person name="Ling A."/>
            <person name="Lombard V."/>
            <person name="Lucas S."/>
            <person name="Lundell T."/>
            <person name="Martin R."/>
            <person name="McLaughlin D.J."/>
            <person name="Morgenstern I."/>
            <person name="Morin E."/>
            <person name="Murat C."/>
            <person name="Nagy L.G."/>
            <person name="Nolan M."/>
            <person name="Ohm R.A."/>
            <person name="Patyshakuliyeva A."/>
            <person name="Rokas A."/>
            <person name="Ruiz-Duenas F.J."/>
            <person name="Sabat G."/>
            <person name="Salamov A."/>
            <person name="Samejima M."/>
            <person name="Schmutz J."/>
            <person name="Slot J.C."/>
            <person name="St John F."/>
            <person name="Stenlid J."/>
            <person name="Sun H."/>
            <person name="Sun S."/>
            <person name="Syed K."/>
            <person name="Tsang A."/>
            <person name="Wiebenga A."/>
            <person name="Young D."/>
            <person name="Pisabarro A."/>
            <person name="Eastwood D.C."/>
            <person name="Martin F."/>
            <person name="Cullen D."/>
            <person name="Grigoriev I.V."/>
            <person name="Hibbett D.S."/>
        </authorList>
    </citation>
    <scope>NUCLEOTIDE SEQUENCE [LARGE SCALE GENOMIC DNA]</scope>
    <source>
        <strain evidence="3 4">DJM-731 SS1</strain>
    </source>
</reference>
<feature type="compositionally biased region" description="Low complexity" evidence="1">
    <location>
        <begin position="156"/>
        <end position="172"/>
    </location>
</feature>
<feature type="region of interest" description="Disordered" evidence="1">
    <location>
        <begin position="153"/>
        <end position="180"/>
    </location>
</feature>
<dbReference type="RefSeq" id="XP_040629397.1">
    <property type="nucleotide sequence ID" value="XM_040770148.1"/>
</dbReference>
<keyword evidence="2" id="KW-0812">Transmembrane</keyword>
<sequence>MSDQTLNTTIPSFDPTVSYQPSGTWSPVGILNGSTGGRAMFDQGSLPGYITYTFPQPATGFEYWGFQRSDHWLMSICFDCPPGDTGGDQVGTGLNITTNGSEPPRLLYSVYNLTYAIHNVSCTNLFDPRTSIKFPTPSYGQMNLDHFVLVSPTTPPTSTSTSSTQPDGTATAGAGGSSSSGSHVGPIVGGVLGGIAGLVILFLLFFFFWWRKGNNRGSGLSQDMNGGFELKYEPPPGDGIRPSIVVSPQQQPILETSPIMSLTPSTVLPTISPMIMPFVSPMMVGMQDAGSFLGPSVSSGPSEIGGDRPLPARAGTATTASTTIRPRKITSELTGSAVTRSGETVTPSVYPASPDANGPPISHRIPRRRDQDAGFLQGDELAEDILPPDYSAATGTSRPRND</sequence>
<keyword evidence="4" id="KW-1185">Reference proteome</keyword>
<evidence type="ECO:0000313" key="4">
    <source>
        <dbReference type="Proteomes" id="UP000030653"/>
    </source>
</evidence>
<evidence type="ECO:0008006" key="5">
    <source>
        <dbReference type="Google" id="ProtNLM"/>
    </source>
</evidence>
<feature type="compositionally biased region" description="Low complexity" evidence="1">
    <location>
        <begin position="312"/>
        <end position="323"/>
    </location>
</feature>
<feature type="transmembrane region" description="Helical" evidence="2">
    <location>
        <begin position="187"/>
        <end position="210"/>
    </location>
</feature>
<protein>
    <recommendedName>
        <fullName evidence="5">Mid2 domain-containing protein</fullName>
    </recommendedName>
</protein>